<accession>A0ACC2RMY7</accession>
<name>A0ACC2RMY7_9FUNG</name>
<evidence type="ECO:0000313" key="1">
    <source>
        <dbReference type="EMBL" id="KAJ9051465.1"/>
    </source>
</evidence>
<proteinExistence type="predicted"/>
<dbReference type="EMBL" id="QTSX02007110">
    <property type="protein sequence ID" value="KAJ9051465.1"/>
    <property type="molecule type" value="Genomic_DNA"/>
</dbReference>
<protein>
    <submittedName>
        <fullName evidence="1">Protein OS-9</fullName>
    </submittedName>
</protein>
<organism evidence="1 2">
    <name type="scientific">Entomophthora muscae</name>
    <dbReference type="NCBI Taxonomy" id="34485"/>
    <lineage>
        <taxon>Eukaryota</taxon>
        <taxon>Fungi</taxon>
        <taxon>Fungi incertae sedis</taxon>
        <taxon>Zoopagomycota</taxon>
        <taxon>Entomophthoromycotina</taxon>
        <taxon>Entomophthoromycetes</taxon>
        <taxon>Entomophthorales</taxon>
        <taxon>Entomophthoraceae</taxon>
        <taxon>Entomophthora</taxon>
    </lineage>
</organism>
<evidence type="ECO:0000313" key="2">
    <source>
        <dbReference type="Proteomes" id="UP001165960"/>
    </source>
</evidence>
<reference evidence="1" key="1">
    <citation type="submission" date="2022-04" db="EMBL/GenBank/DDBJ databases">
        <title>Genome of the entomopathogenic fungus Entomophthora muscae.</title>
        <authorList>
            <person name="Elya C."/>
            <person name="Lovett B.R."/>
            <person name="Lee E."/>
            <person name="Macias A.M."/>
            <person name="Hajek A.E."/>
            <person name="De Bivort B.L."/>
            <person name="Kasson M.T."/>
            <person name="De Fine Licht H.H."/>
            <person name="Stajich J.E."/>
        </authorList>
    </citation>
    <scope>NUCLEOTIDE SEQUENCE</scope>
    <source>
        <strain evidence="1">Berkeley</strain>
    </source>
</reference>
<sequence length="418" mass="46259">MVHLSSKHSWGWLIQLLLAYPAQGNLSIFQDVAEDPKFVVNFTDFFIGETSLSFYMDPSKALPGIDPEAINGTSCRRIILRGEEGSKFLCNVVSPQSSAALAQNNSLTSEELVKVTQKEVIAGMDIINSLKGDCLLMQAGWWTYKFCFNGEVSQFHLPTPEETKAGKGLLVFVLGKFSNSLPVPPPEEKVQTIEADSGSPNTVIRPTPNKNILVQQWGGGTACNLNSQPRSVEVHYMCIPDHKARIMSIKEPRSCHYLIEINTPQLCQKAFFAEKSKPPVHPIHCAEVVPDAQVESRTKEAAAKKAAGQTRPGNELPNPQIPPKLKLSQLKYLGQLTSDDSSAFLTLLGNQRESKYTSDSFIPDTPAQQEEQSDERSPDKPPEELYGTISKLLDLLKYELSPAKEKESNDDDSQEDEL</sequence>
<dbReference type="Proteomes" id="UP001165960">
    <property type="component" value="Unassembled WGS sequence"/>
</dbReference>
<comment type="caution">
    <text evidence="1">The sequence shown here is derived from an EMBL/GenBank/DDBJ whole genome shotgun (WGS) entry which is preliminary data.</text>
</comment>
<keyword evidence="2" id="KW-1185">Reference proteome</keyword>
<gene>
    <name evidence="1" type="primary">YOS9_1</name>
    <name evidence="1" type="ORF">DSO57_1004203</name>
</gene>